<name>A0A919F9S8_9XANT</name>
<organism evidence="1 2">
    <name type="scientific">Xanthomonas boreopolis</name>
    <dbReference type="NCBI Taxonomy" id="86183"/>
    <lineage>
        <taxon>Bacteria</taxon>
        <taxon>Pseudomonadati</taxon>
        <taxon>Pseudomonadota</taxon>
        <taxon>Gammaproteobacteria</taxon>
        <taxon>Lysobacterales</taxon>
        <taxon>Lysobacteraceae</taxon>
        <taxon>Xanthomonas</taxon>
    </lineage>
</organism>
<evidence type="ECO:0008006" key="3">
    <source>
        <dbReference type="Google" id="ProtNLM"/>
    </source>
</evidence>
<reference evidence="1" key="2">
    <citation type="submission" date="2020-09" db="EMBL/GenBank/DDBJ databases">
        <authorList>
            <person name="Sun Q."/>
            <person name="Ohkuma M."/>
        </authorList>
    </citation>
    <scope>NUCLEOTIDE SEQUENCE</scope>
    <source>
        <strain evidence="1">JCM 13306</strain>
    </source>
</reference>
<evidence type="ECO:0000313" key="1">
    <source>
        <dbReference type="EMBL" id="GHH57852.1"/>
    </source>
</evidence>
<protein>
    <recommendedName>
        <fullName evidence="3">DUF465 domain-containing protein</fullName>
    </recommendedName>
</protein>
<comment type="caution">
    <text evidence="1">The sequence shown here is derived from an EMBL/GenBank/DDBJ whole genome shotgun (WGS) entry which is preliminary data.</text>
</comment>
<gene>
    <name evidence="1" type="ORF">GCM10009090_29650</name>
</gene>
<dbReference type="Proteomes" id="UP000623958">
    <property type="component" value="Unassembled WGS sequence"/>
</dbReference>
<dbReference type="InterPro" id="IPR007420">
    <property type="entry name" value="DUF465"/>
</dbReference>
<accession>A0A919F9S8</accession>
<dbReference type="Gene3D" id="6.10.280.50">
    <property type="match status" value="1"/>
</dbReference>
<keyword evidence="2" id="KW-1185">Reference proteome</keyword>
<dbReference type="InterPro" id="IPR038444">
    <property type="entry name" value="DUF465_sf"/>
</dbReference>
<proteinExistence type="predicted"/>
<dbReference type="Pfam" id="PF04325">
    <property type="entry name" value="DUF465"/>
    <property type="match status" value="1"/>
</dbReference>
<sequence>MYARRVETLTPADIAERVARLRIEHRELDAHIAAMIEDAQSDELAIKRLKKRKLQLKDCIARLESMLIPDEPA</sequence>
<evidence type="ECO:0000313" key="2">
    <source>
        <dbReference type="Proteomes" id="UP000623958"/>
    </source>
</evidence>
<dbReference type="EMBL" id="BNBA01000027">
    <property type="protein sequence ID" value="GHH57852.1"/>
    <property type="molecule type" value="Genomic_DNA"/>
</dbReference>
<reference evidence="1" key="1">
    <citation type="journal article" date="2014" name="Int. J. Syst. Evol. Microbiol.">
        <title>Complete genome sequence of Corynebacterium casei LMG S-19264T (=DSM 44701T), isolated from a smear-ripened cheese.</title>
        <authorList>
            <consortium name="US DOE Joint Genome Institute (JGI-PGF)"/>
            <person name="Walter F."/>
            <person name="Albersmeier A."/>
            <person name="Kalinowski J."/>
            <person name="Ruckert C."/>
        </authorList>
    </citation>
    <scope>NUCLEOTIDE SEQUENCE</scope>
    <source>
        <strain evidence="1">JCM 13306</strain>
    </source>
</reference>
<dbReference type="AlphaFoldDB" id="A0A919F9S8"/>